<organism evidence="2 3">
    <name type="scientific">Plasmodium falciparum (isolate 7G8)</name>
    <dbReference type="NCBI Taxonomy" id="57266"/>
    <lineage>
        <taxon>Eukaryota</taxon>
        <taxon>Sar</taxon>
        <taxon>Alveolata</taxon>
        <taxon>Apicomplexa</taxon>
        <taxon>Aconoidasida</taxon>
        <taxon>Haemosporida</taxon>
        <taxon>Plasmodiidae</taxon>
        <taxon>Plasmodium</taxon>
        <taxon>Plasmodium (Laverania)</taxon>
    </lineage>
</organism>
<dbReference type="Proteomes" id="UP000030688">
    <property type="component" value="Unassembled WGS sequence"/>
</dbReference>
<dbReference type="EMBL" id="KI928587">
    <property type="protein sequence ID" value="EUR55839.1"/>
    <property type="molecule type" value="Genomic_DNA"/>
</dbReference>
<name>W7F2Y3_PLAF8</name>
<reference evidence="2 3" key="2">
    <citation type="submission" date="2013-02" db="EMBL/GenBank/DDBJ databases">
        <title>The Genome Sequence of Plasmodium falciparum 7G8.</title>
        <authorList>
            <consortium name="The Broad Institute Genome Sequencing Platform"/>
            <consortium name="The Broad Institute Genome Sequencing Center for Infectious Disease"/>
            <person name="Neafsey D."/>
            <person name="Cheeseman I."/>
            <person name="Volkman S."/>
            <person name="Adams J."/>
            <person name="Walker B."/>
            <person name="Young S.K."/>
            <person name="Zeng Q."/>
            <person name="Gargeya S."/>
            <person name="Fitzgerald M."/>
            <person name="Haas B."/>
            <person name="Abouelleil A."/>
            <person name="Alvarado L."/>
            <person name="Arachchi H.M."/>
            <person name="Berlin A.M."/>
            <person name="Chapman S.B."/>
            <person name="Dewar J."/>
            <person name="Goldberg J."/>
            <person name="Griggs A."/>
            <person name="Gujja S."/>
            <person name="Hansen M."/>
            <person name="Howarth C."/>
            <person name="Imamovic A."/>
            <person name="Larimer J."/>
            <person name="McCowan C."/>
            <person name="Murphy C."/>
            <person name="Neiman D."/>
            <person name="Pearson M."/>
            <person name="Priest M."/>
            <person name="Roberts A."/>
            <person name="Saif S."/>
            <person name="Shea T."/>
            <person name="Sisk P."/>
            <person name="Sykes S."/>
            <person name="Wortman J."/>
            <person name="Nusbaum C."/>
            <person name="Birren B."/>
        </authorList>
    </citation>
    <scope>NUCLEOTIDE SEQUENCE [LARGE SCALE GENOMIC DNA]</scope>
    <source>
        <strain evidence="2 3">7G8</strain>
    </source>
</reference>
<dbReference type="AlphaFoldDB" id="W7F2Y3"/>
<evidence type="ECO:0000313" key="3">
    <source>
        <dbReference type="Proteomes" id="UP000030688"/>
    </source>
</evidence>
<gene>
    <name evidence="2" type="ORF">PFBG_06004</name>
</gene>
<proteinExistence type="predicted"/>
<evidence type="ECO:0000256" key="1">
    <source>
        <dbReference type="SAM" id="MobiDB-lite"/>
    </source>
</evidence>
<feature type="region of interest" description="Disordered" evidence="1">
    <location>
        <begin position="1"/>
        <end position="21"/>
    </location>
</feature>
<feature type="non-terminal residue" evidence="2">
    <location>
        <position position="1"/>
    </location>
</feature>
<feature type="non-terminal residue" evidence="2">
    <location>
        <position position="504"/>
    </location>
</feature>
<evidence type="ECO:0000313" key="2">
    <source>
        <dbReference type="EMBL" id="EUR55839.1"/>
    </source>
</evidence>
<sequence>SYVDNTNHHNNINHDNNTNHDNNINHGDININDSLCVEYNSEYKKEYNIEHNADYFELNNLTYNEHILSEKDMDNYEKLPNRHIEEEIHIYTHNIKNKKKSILNKIHFDNNIYKKLEYVNKLKTLKKWKIEKDYYYNGLKIKKEKFTRISKFVEECMRLEKPQDDPFFTSPYKENIYIENKYLMDSFIFDNIYKKVLYISDKKRYRTLTIKHIYKEYINYFLPRYKSLLIDYENYKFCYNFSFDLLFYILFYCFKRLHIYCLPHHIKNYINSDNFGLYKIFYNISESFFKQFKDNGVISFPLRNPHFSEIKKFYFIRNLKHGTPFICIHNYEHINKYYIEEKMDKIYDDEDDNYNDENNDNYNDNYNDIYNDNNNIYGEVRKKDILYEVKFSRKIKHVPFTIKTINSMLNKESMKYLENFNATLVNNLYGLINDLIYKFHLPITIQMYAIKFLNVVLFKYRFSKFLLNVYTNKYDDMHIEFNNFYNYEKVYKDCFKCFGAKYKA</sequence>
<protein>
    <submittedName>
        <fullName evidence="2">Uncharacterized protein</fullName>
    </submittedName>
</protein>
<accession>W7F2Y3</accession>
<reference evidence="3" key="1">
    <citation type="submission" date="2007-11" db="EMBL/GenBank/DDBJ databases">
        <authorList>
            <consortium name="The Broad Institute Genome Sequencing Platform"/>
            <person name="Volkman S.K."/>
            <person name="Daily J.P."/>
            <person name="Sarr O."/>
            <person name="Ndiaye D."/>
            <person name="Ndir O."/>
            <person name="Mboup S."/>
            <person name="Lukens A."/>
            <person name="Stange-Thomann N."/>
            <person name="Mauceli E."/>
            <person name="Gnerre S."/>
            <person name="Jaffe D."/>
            <person name="Zainoun J."/>
            <person name="Wiegand R.C."/>
            <person name="Birren B."/>
            <person name="Galagan J."/>
            <person name="Lander E."/>
            <person name="Wirth D.F."/>
        </authorList>
    </citation>
    <scope>NUCLEOTIDE SEQUENCE [LARGE SCALE GENOMIC DNA]</scope>
    <source>
        <strain evidence="3">7G8</strain>
    </source>
</reference>